<evidence type="ECO:0000313" key="10">
    <source>
        <dbReference type="EMBL" id="MDP5273305.1"/>
    </source>
</evidence>
<evidence type="ECO:0000256" key="2">
    <source>
        <dbReference type="ARBA" id="ARBA00007783"/>
    </source>
</evidence>
<dbReference type="InterPro" id="IPR013525">
    <property type="entry name" value="ABC2_TM"/>
</dbReference>
<feature type="transmembrane region" description="Helical" evidence="8">
    <location>
        <begin position="270"/>
        <end position="289"/>
    </location>
</feature>
<organism evidence="10 11">
    <name type="scientific">Chengkuizengella axinellae</name>
    <dbReference type="NCBI Taxonomy" id="3064388"/>
    <lineage>
        <taxon>Bacteria</taxon>
        <taxon>Bacillati</taxon>
        <taxon>Bacillota</taxon>
        <taxon>Bacilli</taxon>
        <taxon>Bacillales</taxon>
        <taxon>Paenibacillaceae</taxon>
        <taxon>Chengkuizengella</taxon>
    </lineage>
</organism>
<feature type="transmembrane region" description="Helical" evidence="8">
    <location>
        <begin position="354"/>
        <end position="376"/>
    </location>
</feature>
<keyword evidence="11" id="KW-1185">Reference proteome</keyword>
<evidence type="ECO:0000256" key="1">
    <source>
        <dbReference type="ARBA" id="ARBA00004651"/>
    </source>
</evidence>
<feature type="transmembrane region" description="Helical" evidence="8">
    <location>
        <begin position="232"/>
        <end position="258"/>
    </location>
</feature>
<evidence type="ECO:0000259" key="9">
    <source>
        <dbReference type="PROSITE" id="PS51012"/>
    </source>
</evidence>
<feature type="domain" description="ABC transmembrane type-2" evidence="9">
    <location>
        <begin position="154"/>
        <end position="379"/>
    </location>
</feature>
<accession>A0ABT9IVC8</accession>
<proteinExistence type="inferred from homology"/>
<name>A0ABT9IVC8_9BACL</name>
<dbReference type="RefSeq" id="WP_305990585.1">
    <property type="nucleotide sequence ID" value="NZ_JAVAMP010000001.1"/>
</dbReference>
<evidence type="ECO:0000256" key="5">
    <source>
        <dbReference type="ARBA" id="ARBA00022692"/>
    </source>
</evidence>
<evidence type="ECO:0000313" key="11">
    <source>
        <dbReference type="Proteomes" id="UP001231941"/>
    </source>
</evidence>
<evidence type="ECO:0000256" key="4">
    <source>
        <dbReference type="ARBA" id="ARBA00022475"/>
    </source>
</evidence>
<keyword evidence="3" id="KW-0813">Transport</keyword>
<reference evidence="10 11" key="1">
    <citation type="submission" date="2023-08" db="EMBL/GenBank/DDBJ databases">
        <authorList>
            <person name="Park J.-S."/>
        </authorList>
    </citation>
    <scope>NUCLEOTIDE SEQUENCE [LARGE SCALE GENOMIC DNA]</scope>
    <source>
        <strain evidence="10 11">2205SS18-9</strain>
    </source>
</reference>
<dbReference type="InterPro" id="IPR047817">
    <property type="entry name" value="ABC2_TM_bact-type"/>
</dbReference>
<gene>
    <name evidence="10" type="ORF">Q5Y73_04260</name>
</gene>
<keyword evidence="6 8" id="KW-1133">Transmembrane helix</keyword>
<dbReference type="Gene3D" id="3.40.1710.10">
    <property type="entry name" value="abc type-2 transporter like domain"/>
    <property type="match status" value="1"/>
</dbReference>
<dbReference type="PANTHER" id="PTHR30294:SF45">
    <property type="entry name" value="LINEARMYCIN RESISTANCE PERMEASE PROTEIN LNRN"/>
    <property type="match status" value="1"/>
</dbReference>
<dbReference type="InterPro" id="IPR051449">
    <property type="entry name" value="ABC-2_transporter_component"/>
</dbReference>
<evidence type="ECO:0000256" key="3">
    <source>
        <dbReference type="ARBA" id="ARBA00022448"/>
    </source>
</evidence>
<evidence type="ECO:0000256" key="7">
    <source>
        <dbReference type="ARBA" id="ARBA00023136"/>
    </source>
</evidence>
<dbReference type="PROSITE" id="PS51012">
    <property type="entry name" value="ABC_TM2"/>
    <property type="match status" value="1"/>
</dbReference>
<keyword evidence="5 8" id="KW-0812">Transmembrane</keyword>
<feature type="transmembrane region" description="Helical" evidence="8">
    <location>
        <begin position="301"/>
        <end position="319"/>
    </location>
</feature>
<protein>
    <submittedName>
        <fullName evidence="10">ABC transporter permease</fullName>
    </submittedName>
</protein>
<feature type="transmembrane region" description="Helical" evidence="8">
    <location>
        <begin position="191"/>
        <end position="211"/>
    </location>
</feature>
<comment type="subcellular location">
    <subcellularLocation>
        <location evidence="1">Cell membrane</location>
        <topology evidence="1">Multi-pass membrane protein</topology>
    </subcellularLocation>
</comment>
<evidence type="ECO:0000256" key="6">
    <source>
        <dbReference type="ARBA" id="ARBA00022989"/>
    </source>
</evidence>
<dbReference type="Pfam" id="PF12698">
    <property type="entry name" value="ABC2_membrane_3"/>
    <property type="match status" value="1"/>
</dbReference>
<comment type="caution">
    <text evidence="10">The sequence shown here is derived from an EMBL/GenBank/DDBJ whole genome shotgun (WGS) entry which is preliminary data.</text>
</comment>
<comment type="similarity">
    <text evidence="2">Belongs to the ABC-2 integral membrane protein family.</text>
</comment>
<dbReference type="Proteomes" id="UP001231941">
    <property type="component" value="Unassembled WGS sequence"/>
</dbReference>
<sequence length="381" mass="42517">MNSLYIALNMLRRMIGSKKGFVTIILIPVIVMTVIIGIFDRSYDETYQVAYLNLDEGMLGEELIRELSLMDEYEFTPSQNNEEVRESVISGKVDLAIVVQQGFTDKLLNEENTKVTLYQINNNVESFVIKQKLDIRMNQLLQSISHLKMIDGSNSDISTTLETLMLQMNKHQIKPVTTQFNDNSKPGLNSIIGFMIMFLMGLIVSSVSLILEDRTNQTMMRMYSAPVSRYEIVFGNFLGSFLVGALQITLLLVFTKYIIGFDYGVSFGKLFIILLFFMLASMGIASALASTVNNINILSNITPLIVVPTCMIGGCFWPIEIMPDFMQKLANIVPQKWAIEAIENMAMGQGLADVGLNLAVLLLFAVILIGFGSAVFKPVDS</sequence>
<dbReference type="PANTHER" id="PTHR30294">
    <property type="entry name" value="MEMBRANE COMPONENT OF ABC TRANSPORTER YHHJ-RELATED"/>
    <property type="match status" value="1"/>
</dbReference>
<feature type="transmembrane region" description="Helical" evidence="8">
    <location>
        <begin position="21"/>
        <end position="39"/>
    </location>
</feature>
<keyword evidence="7 8" id="KW-0472">Membrane</keyword>
<evidence type="ECO:0000256" key="8">
    <source>
        <dbReference type="SAM" id="Phobius"/>
    </source>
</evidence>
<dbReference type="EMBL" id="JAVAMP010000001">
    <property type="protein sequence ID" value="MDP5273305.1"/>
    <property type="molecule type" value="Genomic_DNA"/>
</dbReference>
<keyword evidence="4" id="KW-1003">Cell membrane</keyword>